<reference evidence="13" key="1">
    <citation type="journal article" date="2020" name="ISME J.">
        <title>Gammaproteobacteria mediating utilization of methyl-, sulfur- and petroleum organic compounds in deep ocean hydrothermal plumes.</title>
        <authorList>
            <person name="Zhou Z."/>
            <person name="Liu Y."/>
            <person name="Pan J."/>
            <person name="Cron B.R."/>
            <person name="Toner B.M."/>
            <person name="Anantharaman K."/>
            <person name="Breier J.A."/>
            <person name="Dick G.J."/>
            <person name="Li M."/>
        </authorList>
    </citation>
    <scope>NUCLEOTIDE SEQUENCE</scope>
    <source>
        <strain evidence="13">SZUA-1385</strain>
    </source>
</reference>
<dbReference type="UniPathway" id="UPA00071"/>
<evidence type="ECO:0000256" key="5">
    <source>
        <dbReference type="ARBA" id="ARBA00013052"/>
    </source>
</evidence>
<dbReference type="InterPro" id="IPR016162">
    <property type="entry name" value="Ald_DH_N"/>
</dbReference>
<evidence type="ECO:0000256" key="7">
    <source>
        <dbReference type="ARBA" id="ARBA00023002"/>
    </source>
</evidence>
<comment type="similarity">
    <text evidence="3 11">Belongs to the aldehyde dehydrogenase family.</text>
</comment>
<evidence type="ECO:0000256" key="4">
    <source>
        <dbReference type="ARBA" id="ARBA00011881"/>
    </source>
</evidence>
<dbReference type="InterPro" id="IPR016163">
    <property type="entry name" value="Ald_DH_C"/>
</dbReference>
<proteinExistence type="inferred from homology"/>
<evidence type="ECO:0000256" key="3">
    <source>
        <dbReference type="ARBA" id="ARBA00009986"/>
    </source>
</evidence>
<dbReference type="SUPFAM" id="SSF53720">
    <property type="entry name" value="ALDH-like"/>
    <property type="match status" value="1"/>
</dbReference>
<dbReference type="GO" id="GO:0008911">
    <property type="term" value="F:lactaldehyde dehydrogenase (NAD+) activity"/>
    <property type="evidence" value="ECO:0007669"/>
    <property type="project" value="UniProtKB-EC"/>
</dbReference>
<evidence type="ECO:0000256" key="1">
    <source>
        <dbReference type="ARBA" id="ARBA00002020"/>
    </source>
</evidence>
<dbReference type="InterPro" id="IPR029510">
    <property type="entry name" value="Ald_DH_CS_GLU"/>
</dbReference>
<comment type="caution">
    <text evidence="13">The sequence shown here is derived from an EMBL/GenBank/DDBJ whole genome shotgun (WGS) entry which is preliminary data.</text>
</comment>
<dbReference type="PANTHER" id="PTHR42991">
    <property type="entry name" value="ALDEHYDE DEHYDROGENASE"/>
    <property type="match status" value="1"/>
</dbReference>
<evidence type="ECO:0000256" key="6">
    <source>
        <dbReference type="ARBA" id="ARBA00019663"/>
    </source>
</evidence>
<dbReference type="InterPro" id="IPR053404">
    <property type="entry name" value="Lactaldehyde_DH"/>
</dbReference>
<accession>A0A833DRR5</accession>
<dbReference type="Pfam" id="PF00171">
    <property type="entry name" value="Aldedh"/>
    <property type="match status" value="1"/>
</dbReference>
<dbReference type="InterPro" id="IPR051020">
    <property type="entry name" value="ALDH-related_metabolic_enz"/>
</dbReference>
<evidence type="ECO:0000256" key="2">
    <source>
        <dbReference type="ARBA" id="ARBA00005036"/>
    </source>
</evidence>
<evidence type="ECO:0000256" key="8">
    <source>
        <dbReference type="ARBA" id="ARBA00023027"/>
    </source>
</evidence>
<dbReference type="Proteomes" id="UP000605144">
    <property type="component" value="Unassembled WGS sequence"/>
</dbReference>
<gene>
    <name evidence="13" type="ORF">EYG76_03725</name>
</gene>
<sequence length="468" mass="50996">MFINGEWILREDLEVINPYNLGTIGHIPSLSRNEAKEGISICQEHKTIMKELSPSKKYGILMNIAKKIQSNKEKIARIISLDAGKPIRQSIIEVDRTIGTFKLAAFYAKEFRGETLPLEDGIIITKREPVGLIGAITPFNFPLNLVAHKVAPAIAAGNAVVLHPSSKAPMASIELTKIIEEVLKSKGIPLGVFNVLTGKGAVVGDEIVKNENINMVSFTGSVEVGESITKNAGFKKITLELGGNNPAIVLKDCNLNNAIKSIVKGKFLNAGQVCISVGRVLIEEEIKDKFIKGVIEEIKKLKVGDPLNKNTDVGPLITKDSADRVEELINQSIEEGGKLLYGGEREGNIIYPTILEVDSENILSKVEVFGPVLPIIKVGSVEEAIYQSNNTKYGLHAGVFTNDINKAFRIASELEYGGVLINNSPTFRVDNMPFGGVKKSGMGREGVKYAIEEMSEIKTIILRNINIP</sequence>
<dbReference type="Gene3D" id="3.40.605.10">
    <property type="entry name" value="Aldehyde Dehydrogenase, Chain A, domain 1"/>
    <property type="match status" value="1"/>
</dbReference>
<protein>
    <recommendedName>
        <fullName evidence="6">Lactaldehyde dehydrogenase</fullName>
        <ecNumber evidence="5">1.2.1.22</ecNumber>
    </recommendedName>
</protein>
<comment type="function">
    <text evidence="1">Involved in F420 biosynthesis through the oxidation of lactaldehyde to lactate.</text>
</comment>
<evidence type="ECO:0000256" key="11">
    <source>
        <dbReference type="RuleBase" id="RU003345"/>
    </source>
</evidence>
<name>A0A833DRR5_9EURY</name>
<dbReference type="InterPro" id="IPR015590">
    <property type="entry name" value="Aldehyde_DH_dom"/>
</dbReference>
<dbReference type="Gene3D" id="3.40.309.10">
    <property type="entry name" value="Aldehyde Dehydrogenase, Chain A, domain 2"/>
    <property type="match status" value="1"/>
</dbReference>
<evidence type="ECO:0000313" key="13">
    <source>
        <dbReference type="EMBL" id="HIP17396.1"/>
    </source>
</evidence>
<keyword evidence="8" id="KW-0520">NAD</keyword>
<comment type="pathway">
    <text evidence="2">Cofactor biosynthesis; coenzyme F420 biosynthesis.</text>
</comment>
<dbReference type="PANTHER" id="PTHR42991:SF1">
    <property type="entry name" value="ALDEHYDE DEHYDROGENASE"/>
    <property type="match status" value="1"/>
</dbReference>
<dbReference type="InterPro" id="IPR016161">
    <property type="entry name" value="Ald_DH/histidinol_DH"/>
</dbReference>
<dbReference type="EC" id="1.2.1.22" evidence="5"/>
<evidence type="ECO:0000256" key="10">
    <source>
        <dbReference type="PROSITE-ProRule" id="PRU10007"/>
    </source>
</evidence>
<keyword evidence="7 11" id="KW-0560">Oxidoreductase</keyword>
<comment type="subunit">
    <text evidence="4">Homotetramer.</text>
</comment>
<feature type="domain" description="Aldehyde dehydrogenase" evidence="12">
    <location>
        <begin position="11"/>
        <end position="460"/>
    </location>
</feature>
<dbReference type="PROSITE" id="PS00687">
    <property type="entry name" value="ALDEHYDE_DEHYDR_GLU"/>
    <property type="match status" value="1"/>
</dbReference>
<dbReference type="AlphaFoldDB" id="A0A833DRR5"/>
<feature type="active site" evidence="10">
    <location>
        <position position="240"/>
    </location>
</feature>
<evidence type="ECO:0000313" key="14">
    <source>
        <dbReference type="Proteomes" id="UP000605144"/>
    </source>
</evidence>
<evidence type="ECO:0000259" key="12">
    <source>
        <dbReference type="Pfam" id="PF00171"/>
    </source>
</evidence>
<dbReference type="NCBIfam" id="NF040648">
    <property type="entry name" value="lactal_redase_Meth"/>
    <property type="match status" value="1"/>
</dbReference>
<dbReference type="EMBL" id="DQSV01000074">
    <property type="protein sequence ID" value="HIP17396.1"/>
    <property type="molecule type" value="Genomic_DNA"/>
</dbReference>
<evidence type="ECO:0000256" key="9">
    <source>
        <dbReference type="ARBA" id="ARBA00049147"/>
    </source>
</evidence>
<organism evidence="13 14">
    <name type="scientific">Methanothermococcus okinawensis</name>
    <dbReference type="NCBI Taxonomy" id="155863"/>
    <lineage>
        <taxon>Archaea</taxon>
        <taxon>Methanobacteriati</taxon>
        <taxon>Methanobacteriota</taxon>
        <taxon>Methanomada group</taxon>
        <taxon>Methanococci</taxon>
        <taxon>Methanococcales</taxon>
        <taxon>Methanococcaceae</taxon>
        <taxon>Methanothermococcus</taxon>
    </lineage>
</organism>
<comment type="catalytic activity">
    <reaction evidence="9">
        <text>(S)-lactaldehyde + NAD(+) + H2O = (S)-lactate + NADH + 2 H(+)</text>
        <dbReference type="Rhea" id="RHEA:14277"/>
        <dbReference type="ChEBI" id="CHEBI:15377"/>
        <dbReference type="ChEBI" id="CHEBI:15378"/>
        <dbReference type="ChEBI" id="CHEBI:16651"/>
        <dbReference type="ChEBI" id="CHEBI:18041"/>
        <dbReference type="ChEBI" id="CHEBI:57540"/>
        <dbReference type="ChEBI" id="CHEBI:57945"/>
        <dbReference type="EC" id="1.2.1.22"/>
    </reaction>
</comment>